<feature type="region of interest" description="Disordered" evidence="1">
    <location>
        <begin position="112"/>
        <end position="190"/>
    </location>
</feature>
<dbReference type="SUPFAM" id="SSF47353">
    <property type="entry name" value="Retrovirus capsid dimerization domain-like"/>
    <property type="match status" value="1"/>
</dbReference>
<proteinExistence type="predicted"/>
<dbReference type="PANTHER" id="PTHR46888:SF1">
    <property type="entry name" value="RIBONUCLEASE H"/>
    <property type="match status" value="1"/>
</dbReference>
<dbReference type="Pfam" id="PF02023">
    <property type="entry name" value="SCAN"/>
    <property type="match status" value="1"/>
</dbReference>
<dbReference type="InterPro" id="IPR038269">
    <property type="entry name" value="SCAN_sf"/>
</dbReference>
<dbReference type="Gene3D" id="1.10.4020.10">
    <property type="entry name" value="DNA breaking-rejoining enzymes"/>
    <property type="match status" value="1"/>
</dbReference>
<reference evidence="3 4" key="1">
    <citation type="journal article" date="2023" name="Sci. Data">
        <title>Genome assembly of the Korean intertidal mud-creeper Batillaria attramentaria.</title>
        <authorList>
            <person name="Patra A.K."/>
            <person name="Ho P.T."/>
            <person name="Jun S."/>
            <person name="Lee S.J."/>
            <person name="Kim Y."/>
            <person name="Won Y.J."/>
        </authorList>
    </citation>
    <scope>NUCLEOTIDE SEQUENCE [LARGE SCALE GENOMIC DNA]</scope>
    <source>
        <strain evidence="3">Wonlab-2016</strain>
    </source>
</reference>
<dbReference type="PROSITE" id="PS50804">
    <property type="entry name" value="SCAN_BOX"/>
    <property type="match status" value="1"/>
</dbReference>
<dbReference type="SMART" id="SM00431">
    <property type="entry name" value="SCAN"/>
    <property type="match status" value="1"/>
</dbReference>
<feature type="region of interest" description="Disordered" evidence="1">
    <location>
        <begin position="55"/>
        <end position="75"/>
    </location>
</feature>
<evidence type="ECO:0000256" key="1">
    <source>
        <dbReference type="SAM" id="MobiDB-lite"/>
    </source>
</evidence>
<dbReference type="AlphaFoldDB" id="A0ABD0L680"/>
<evidence type="ECO:0000313" key="3">
    <source>
        <dbReference type="EMBL" id="KAK7495119.1"/>
    </source>
</evidence>
<dbReference type="InterPro" id="IPR003309">
    <property type="entry name" value="SCAN_dom"/>
</dbReference>
<protein>
    <recommendedName>
        <fullName evidence="2">SCAN box domain-containing protein</fullName>
    </recommendedName>
</protein>
<organism evidence="3 4">
    <name type="scientific">Batillaria attramentaria</name>
    <dbReference type="NCBI Taxonomy" id="370345"/>
    <lineage>
        <taxon>Eukaryota</taxon>
        <taxon>Metazoa</taxon>
        <taxon>Spiralia</taxon>
        <taxon>Lophotrochozoa</taxon>
        <taxon>Mollusca</taxon>
        <taxon>Gastropoda</taxon>
        <taxon>Caenogastropoda</taxon>
        <taxon>Sorbeoconcha</taxon>
        <taxon>Cerithioidea</taxon>
        <taxon>Batillariidae</taxon>
        <taxon>Batillaria</taxon>
    </lineage>
</organism>
<dbReference type="Proteomes" id="UP001519460">
    <property type="component" value="Unassembled WGS sequence"/>
</dbReference>
<evidence type="ECO:0000259" key="2">
    <source>
        <dbReference type="PROSITE" id="PS50804"/>
    </source>
</evidence>
<keyword evidence="4" id="KW-1185">Reference proteome</keyword>
<comment type="caution">
    <text evidence="3">The sequence shown here is derived from an EMBL/GenBank/DDBJ whole genome shotgun (WGS) entry which is preliminary data.</text>
</comment>
<evidence type="ECO:0000313" key="4">
    <source>
        <dbReference type="Proteomes" id="UP001519460"/>
    </source>
</evidence>
<dbReference type="PANTHER" id="PTHR46888">
    <property type="entry name" value="ZINC KNUCKLE DOMAINCONTAINING PROTEIN-RELATED"/>
    <property type="match status" value="1"/>
</dbReference>
<dbReference type="EMBL" id="JACVVK020000078">
    <property type="protein sequence ID" value="KAK7495119.1"/>
    <property type="molecule type" value="Genomic_DNA"/>
</dbReference>
<feature type="domain" description="SCAN box" evidence="2">
    <location>
        <begin position="306"/>
        <end position="383"/>
    </location>
</feature>
<name>A0ABD0L680_9CAEN</name>
<sequence>MAFELRSGKRVGEEGKVPASLAVTTVSVVTLPYTTISQSPLVSWTAGAAGVKTSTPLLHQSTPRRHTETSSPVTTKTAEWCVQFRAVGESLGLAGAALAQFVLDSVRIEEGREVSRQEREAEREERRRKEERERQEREREREDRRQKEEAERREREAERQQREAEREERRQKEEAERREREAEREERRQREESERRERERLWEAWQVSANTSAANLSASAGPSDSYRVKLQPFTENDDIDAYLQHFERVAITHKWNRDVWAARLVPLLDGAARDTYLRLSPTDAGDYEKLKKALLGRFHRTAEYYRRQFREVRKESMETFEQFLDRLRTLLERWFQLTERDMTDVEEVLDVFLLEQLMATFTPELQQYVRDRWPKSAREAATIAHRHLEAKWASMPAKTKKSVLQNQSSVGEKGKARHRMVPRTLFATSAIRRDT</sequence>
<accession>A0ABD0L680</accession>
<gene>
    <name evidence="3" type="ORF">BaRGS_00013759</name>
</gene>